<dbReference type="PANTHER" id="PTHR24396:SF22">
    <property type="entry name" value="PROTEIN WIZ"/>
    <property type="match status" value="1"/>
</dbReference>
<feature type="compositionally biased region" description="Acidic residues" evidence="7">
    <location>
        <begin position="1013"/>
        <end position="1037"/>
    </location>
</feature>
<feature type="compositionally biased region" description="Low complexity" evidence="7">
    <location>
        <begin position="1892"/>
        <end position="1902"/>
    </location>
</feature>
<evidence type="ECO:0000256" key="1">
    <source>
        <dbReference type="ARBA" id="ARBA00004123"/>
    </source>
</evidence>
<feature type="region of interest" description="Disordered" evidence="7">
    <location>
        <begin position="1003"/>
        <end position="1070"/>
    </location>
</feature>
<feature type="compositionally biased region" description="Acidic residues" evidence="7">
    <location>
        <begin position="89"/>
        <end position="100"/>
    </location>
</feature>
<proteinExistence type="predicted"/>
<feature type="compositionally biased region" description="Pro residues" evidence="7">
    <location>
        <begin position="1184"/>
        <end position="1196"/>
    </location>
</feature>
<organism evidence="9 10">
    <name type="scientific">Seriola dumerili</name>
    <name type="common">Greater amberjack</name>
    <name type="synonym">Caranx dumerili</name>
    <dbReference type="NCBI Taxonomy" id="41447"/>
    <lineage>
        <taxon>Eukaryota</taxon>
        <taxon>Metazoa</taxon>
        <taxon>Chordata</taxon>
        <taxon>Craniata</taxon>
        <taxon>Vertebrata</taxon>
        <taxon>Euteleostomi</taxon>
        <taxon>Actinopterygii</taxon>
        <taxon>Neopterygii</taxon>
        <taxon>Teleostei</taxon>
        <taxon>Neoteleostei</taxon>
        <taxon>Acanthomorphata</taxon>
        <taxon>Carangaria</taxon>
        <taxon>Carangiformes</taxon>
        <taxon>Carangidae</taxon>
        <taxon>Seriola</taxon>
    </lineage>
</organism>
<dbReference type="Proteomes" id="UP000261420">
    <property type="component" value="Unplaced"/>
</dbReference>
<feature type="compositionally biased region" description="Low complexity" evidence="7">
    <location>
        <begin position="1519"/>
        <end position="1530"/>
    </location>
</feature>
<feature type="compositionally biased region" description="Low complexity" evidence="7">
    <location>
        <begin position="1843"/>
        <end position="1862"/>
    </location>
</feature>
<name>A0A3B4U0J8_SERDU</name>
<dbReference type="GO" id="GO:0000981">
    <property type="term" value="F:DNA-binding transcription factor activity, RNA polymerase II-specific"/>
    <property type="evidence" value="ECO:0007669"/>
    <property type="project" value="TreeGrafter"/>
</dbReference>
<keyword evidence="5" id="KW-0539">Nucleus</keyword>
<dbReference type="SUPFAM" id="SSF57667">
    <property type="entry name" value="beta-beta-alpha zinc fingers"/>
    <property type="match status" value="2"/>
</dbReference>
<feature type="domain" description="C2H2-type" evidence="8">
    <location>
        <begin position="889"/>
        <end position="911"/>
    </location>
</feature>
<dbReference type="InterPro" id="IPR036236">
    <property type="entry name" value="Znf_C2H2_sf"/>
</dbReference>
<dbReference type="STRING" id="41447.ENSSDUP00000012094"/>
<feature type="compositionally biased region" description="Polar residues" evidence="7">
    <location>
        <begin position="1731"/>
        <end position="1741"/>
    </location>
</feature>
<feature type="region of interest" description="Disordered" evidence="7">
    <location>
        <begin position="2012"/>
        <end position="2073"/>
    </location>
</feature>
<feature type="region of interest" description="Disordered" evidence="7">
    <location>
        <begin position="1135"/>
        <end position="1159"/>
    </location>
</feature>
<feature type="region of interest" description="Disordered" evidence="7">
    <location>
        <begin position="1830"/>
        <end position="1960"/>
    </location>
</feature>
<accession>A0A3B4U0J8</accession>
<feature type="compositionally biased region" description="Polar residues" evidence="7">
    <location>
        <begin position="624"/>
        <end position="645"/>
    </location>
</feature>
<evidence type="ECO:0000256" key="4">
    <source>
        <dbReference type="ARBA" id="ARBA00022833"/>
    </source>
</evidence>
<dbReference type="GO" id="GO:0008270">
    <property type="term" value="F:zinc ion binding"/>
    <property type="evidence" value="ECO:0007669"/>
    <property type="project" value="UniProtKB-KW"/>
</dbReference>
<feature type="region of interest" description="Disordered" evidence="7">
    <location>
        <begin position="675"/>
        <end position="755"/>
    </location>
</feature>
<feature type="domain" description="C2H2-type" evidence="8">
    <location>
        <begin position="506"/>
        <end position="533"/>
    </location>
</feature>
<evidence type="ECO:0000313" key="9">
    <source>
        <dbReference type="Ensembl" id="ENSSDUP00000012094.1"/>
    </source>
</evidence>
<feature type="compositionally biased region" description="Basic and acidic residues" evidence="7">
    <location>
        <begin position="208"/>
        <end position="225"/>
    </location>
</feature>
<feature type="region of interest" description="Disordered" evidence="7">
    <location>
        <begin position="1699"/>
        <end position="1750"/>
    </location>
</feature>
<feature type="region of interest" description="Disordered" evidence="7">
    <location>
        <begin position="1510"/>
        <end position="1536"/>
    </location>
</feature>
<feature type="domain" description="C2H2-type" evidence="8">
    <location>
        <begin position="1771"/>
        <end position="1793"/>
    </location>
</feature>
<keyword evidence="4" id="KW-0862">Zinc</keyword>
<keyword evidence="3 6" id="KW-0863">Zinc-finger</keyword>
<feature type="domain" description="C2H2-type" evidence="8">
    <location>
        <begin position="1415"/>
        <end position="1442"/>
    </location>
</feature>
<feature type="compositionally biased region" description="Acidic residues" evidence="7">
    <location>
        <begin position="686"/>
        <end position="699"/>
    </location>
</feature>
<feature type="compositionally biased region" description="Low complexity" evidence="7">
    <location>
        <begin position="2029"/>
        <end position="2069"/>
    </location>
</feature>
<feature type="region of interest" description="Disordered" evidence="7">
    <location>
        <begin position="1172"/>
        <end position="1203"/>
    </location>
</feature>
<dbReference type="Ensembl" id="ENSSDUT00000012293.1">
    <property type="protein sequence ID" value="ENSSDUP00000012075.1"/>
    <property type="gene ID" value="ENSSDUG00000008791.1"/>
</dbReference>
<feature type="compositionally biased region" description="Acidic residues" evidence="7">
    <location>
        <begin position="196"/>
        <end position="207"/>
    </location>
</feature>
<feature type="compositionally biased region" description="Polar residues" evidence="7">
    <location>
        <begin position="731"/>
        <end position="741"/>
    </location>
</feature>
<dbReference type="Gene3D" id="3.30.160.60">
    <property type="entry name" value="Classic Zinc Finger"/>
    <property type="match status" value="2"/>
</dbReference>
<feature type="region of interest" description="Disordered" evidence="7">
    <location>
        <begin position="188"/>
        <end position="241"/>
    </location>
</feature>
<feature type="compositionally biased region" description="Basic and acidic residues" evidence="7">
    <location>
        <begin position="314"/>
        <end position="330"/>
    </location>
</feature>
<feature type="region of interest" description="Disordered" evidence="7">
    <location>
        <begin position="1212"/>
        <end position="1231"/>
    </location>
</feature>
<feature type="domain" description="C2H2-type" evidence="8">
    <location>
        <begin position="1269"/>
        <end position="1291"/>
    </location>
</feature>
<feature type="region of interest" description="Disordered" evidence="7">
    <location>
        <begin position="1638"/>
        <end position="1669"/>
    </location>
</feature>
<feature type="domain" description="C2H2-type" evidence="8">
    <location>
        <begin position="1589"/>
        <end position="1616"/>
    </location>
</feature>
<reference evidence="9" key="1">
    <citation type="submission" date="2025-05" db="UniProtKB">
        <authorList>
            <consortium name="Ensembl"/>
        </authorList>
    </citation>
    <scope>IDENTIFICATION</scope>
</reference>
<evidence type="ECO:0000259" key="8">
    <source>
        <dbReference type="PROSITE" id="PS50157"/>
    </source>
</evidence>
<evidence type="ECO:0000256" key="2">
    <source>
        <dbReference type="ARBA" id="ARBA00022723"/>
    </source>
</evidence>
<sequence length="2104" mass="227253">MEPEGPLTPGTSYGPPPFNSAQTFLSCTLQSSCSPNVRDGLMSAKCSWGHTGDEGSSQTEGTQPSADPGKNAQRRFRSSAFPSSLSWDSDSEKETLDEEELQHFSNPHGLAAHSPGSPSSGLRLDSEDDAEAEKLNSKRDASAPVEGHNDNSESTKTEEPNTSQLGPPELADSKVWNVSEGAELFLSKVKLKEGCQMEEEAEDSAGDEGEKRPKGKETKESERDVYTFPGDSDPESPPPAPWAHCTFIQRCRKKRVLLRPFSGLGTLKRTLPETGQQAGVSLQKSKTSEMAQLSQGGGVYDFEEVGFGEGAGEEPIKFRDRGGKRDKEEESGAEPVKDIFTCVECSIYFKKQVHLQEHMVEHCQSGSGGGRRLGKGGRFRCMECGWSLPNRLALADHHKRHQESRQKILEEIEKLNENGKAREIQKLDSKAVKRISPDPAVMQDASPVSIPGKVSDPEIVTSPPLSPAPVSTSEADPAFANSNATPPNSVQSPAQARAVSAYRRRFFCTKCNFSTRTSQALANHSKTHNRKKPALPADSPPPGSPSCSASTSLACGHCAFLTSSQTLLREHQKLVHPGQFSISEAQAEESGQHSKSNVGARISKPILDSDRLSGTGSLPDAAQGKSQEGVTPPEDSTTPNSAAVRPSTQVVFKCVGNRRFSRRGKAWTDLAKFHPRLDDDKLPGSENEEEEEEEEEQDEYERTELDTELSQQEANSPGGVKRHTRARSNTDDGSAQQSATLSLPPKKSVKDEGKQEVEKDGKVFFLRRSARVTAAPAEIDSDDDDDDIDEERVRRFLSEGILDEDKDEIDEDTEALKSVERKCPYCPDRFHNGIGLANHVRGHLNRVGVSYNVRHFISPEEVNAIEKKFSYQKKKKKVANFDPDTFSVMHCEFCSAGFDTRAGLSSHARAHLRDFGITNWDVTISPIHILRELFSSRPDLVIPTAPPRSLSSPQEEEGEEEEEEEEEEEDEGEEGEGEGITQVKLEGETSERTLSAAVCDALPSASPQHWKEEEEDGGEECEGDEEEAADEEDEEELQLPALDSLSSSPGKTGLCSADTDSLSPREDADTKVHNLKCEVCGAQFETRRGLSSHARSHLRQLGISVSESSGAPIDLLYQIAKERNIDSQISSSLLEPLSAKNSSPPAPQKDEDLEDMDSDEKPIPLSILAKAAKAVAPSSSSTPTPSPGASPAPPHSGSPSSVVRKAPISSLLPVSSPLRSPEHKAGGMKSLTSNLSAPVTLTAAKPLWAPQENDAPLNLTLEVDPTKDIVCQLCGAWFETRKGLSSHARAHLRHFGVEYSESKGSPIDLLNQLIDTDDFKHKANALQLDGHAEPRGLATTLSSPKQSLLSLSSSSPSSLLYKVTTAGGGSTSKATSSSSLLGPPAKRLKSSSMQVFRLSSGELMALPHSEPPKEIGCEFCGEYFENRKGLSSHARSHLRQMGITEWSVNGSPIDTLREIITRRGLPCALPLKPLKTPPPSSPGPPRSPLSTSSSPSATLLSRLPFAFARPSSPPQPAVSKSSSAQPTSSSGLILKLKPEPVQLEVTTPGAVGRSGGLSTEPLGCSWSSSDNVFPLNLAMAHEVEPTRDIRCEFCGEYFENRKGLSSHARSHLRQMGITEWSVNGSPIDTLREVMHKRGVGASSHSDQGVKKESSQGANSPRWENAAGAGASEGLGVSGYQSSKFRKSPLSLLQSGSRLHKQGLGSLGPSATPPAGKLFRMSPLGKRPLSEEAQSVETSHSPPHQLKTFSPLPHDFSYKRKTSPDKHGHQDPSCELCGFYFENRKALASHARAHLRQFGVTEWCVNGSPIETLSAWMRSRPQKVLEMHRSYMQGSRSTLKKKASSSSSSSSTSQWSSSLAVSLVRPPSREVSQGSSKTTEVEAGTNPQAAAIRPSRSSPSPSRLAGGLPLQAQVARSELNVRLPRGFERRPLKHPSCPDGTERDSGPPKPPRTGTVPALVPKPPSYPLVKLVGKLYTLKCRFCEVEFHGPLSVQEDWIRHLQQHILKMNYNKPAAPKAASTEPPAPADDPAPVQASAPASTSTSSSTSTTPALTSTPTRTTASNSRSPTPLAECAPAVTATEIVKVSEEQPTLTATPIPLPTQMV</sequence>
<dbReference type="PROSITE" id="PS00028">
    <property type="entry name" value="ZINC_FINGER_C2H2_1"/>
    <property type="match status" value="9"/>
</dbReference>
<feature type="region of interest" description="Disordered" evidence="7">
    <location>
        <begin position="522"/>
        <end position="548"/>
    </location>
</feature>
<keyword evidence="10" id="KW-1185">Reference proteome</keyword>
<dbReference type="PANTHER" id="PTHR24396">
    <property type="entry name" value="ZINC FINGER PROTEIN"/>
    <property type="match status" value="1"/>
</dbReference>
<dbReference type="InterPro" id="IPR013087">
    <property type="entry name" value="Znf_C2H2_type"/>
</dbReference>
<feature type="domain" description="C2H2-type" evidence="8">
    <location>
        <begin position="553"/>
        <end position="581"/>
    </location>
</feature>
<feature type="domain" description="C2H2-type" evidence="8">
    <location>
        <begin position="1075"/>
        <end position="1097"/>
    </location>
</feature>
<evidence type="ECO:0000256" key="6">
    <source>
        <dbReference type="PROSITE-ProRule" id="PRU00042"/>
    </source>
</evidence>
<feature type="region of interest" description="Disordered" evidence="7">
    <location>
        <begin position="585"/>
        <end position="645"/>
    </location>
</feature>
<feature type="region of interest" description="Disordered" evidence="7">
    <location>
        <begin position="40"/>
        <end position="175"/>
    </location>
</feature>
<feature type="compositionally biased region" description="Polar residues" evidence="7">
    <location>
        <begin position="469"/>
        <end position="494"/>
    </location>
</feature>
<dbReference type="PROSITE" id="PS50157">
    <property type="entry name" value="ZINC_FINGER_C2H2_2"/>
    <property type="match status" value="10"/>
</dbReference>
<dbReference type="Pfam" id="PF23015">
    <property type="entry name" value="zf-WIZ"/>
    <property type="match status" value="1"/>
</dbReference>
<feature type="compositionally biased region" description="Basic and acidic residues" evidence="7">
    <location>
        <begin position="132"/>
        <end position="159"/>
    </location>
</feature>
<dbReference type="GO" id="GO:0000978">
    <property type="term" value="F:RNA polymerase II cis-regulatory region sequence-specific DNA binding"/>
    <property type="evidence" value="ECO:0007669"/>
    <property type="project" value="TreeGrafter"/>
</dbReference>
<feature type="domain" description="C2H2-type" evidence="8">
    <location>
        <begin position="340"/>
        <end position="367"/>
    </location>
</feature>
<feature type="compositionally biased region" description="Acidic residues" evidence="7">
    <location>
        <begin position="954"/>
        <end position="977"/>
    </location>
</feature>
<feature type="region of interest" description="Disordered" evidence="7">
    <location>
        <begin position="942"/>
        <end position="989"/>
    </location>
</feature>
<dbReference type="OMA" id="CVECGWN"/>
<keyword evidence="2" id="KW-0479">Metal-binding</keyword>
<dbReference type="InterPro" id="IPR051643">
    <property type="entry name" value="Transcr_Reg_ZincFinger"/>
</dbReference>
<feature type="domain" description="C2H2-type" evidence="8">
    <location>
        <begin position="379"/>
        <end position="406"/>
    </location>
</feature>
<feature type="region of interest" description="Disordered" evidence="7">
    <location>
        <begin position="311"/>
        <end position="331"/>
    </location>
</feature>
<feature type="compositionally biased region" description="Pro residues" evidence="7">
    <location>
        <begin position="1475"/>
        <end position="1487"/>
    </location>
</feature>
<dbReference type="GeneTree" id="ENSGT00940000159979"/>
<dbReference type="Ensembl" id="ENSSDUT00000012310.1">
    <property type="protein sequence ID" value="ENSSDUP00000012094.1"/>
    <property type="gene ID" value="ENSSDUG00000008791.1"/>
</dbReference>
<evidence type="ECO:0000313" key="10">
    <source>
        <dbReference type="Proteomes" id="UP000261420"/>
    </source>
</evidence>
<feature type="region of interest" description="Disordered" evidence="7">
    <location>
        <begin position="1469"/>
        <end position="1496"/>
    </location>
</feature>
<dbReference type="InterPro" id="IPR055125">
    <property type="entry name" value="Wiz_C_Znf"/>
</dbReference>
<evidence type="ECO:0000256" key="5">
    <source>
        <dbReference type="ARBA" id="ARBA00023242"/>
    </source>
</evidence>
<feature type="compositionally biased region" description="Low complexity" evidence="7">
    <location>
        <begin position="1172"/>
        <end position="1183"/>
    </location>
</feature>
<feature type="region of interest" description="Disordered" evidence="7">
    <location>
        <begin position="428"/>
        <end position="496"/>
    </location>
</feature>
<dbReference type="GO" id="GO:0005634">
    <property type="term" value="C:nucleus"/>
    <property type="evidence" value="ECO:0007669"/>
    <property type="project" value="UniProtKB-SubCell"/>
</dbReference>
<feature type="compositionally biased region" description="Polar residues" evidence="7">
    <location>
        <begin position="54"/>
        <end position="65"/>
    </location>
</feature>
<evidence type="ECO:0000256" key="7">
    <source>
        <dbReference type="SAM" id="MobiDB-lite"/>
    </source>
</evidence>
<dbReference type="SMART" id="SM00355">
    <property type="entry name" value="ZnF_C2H2"/>
    <property type="match status" value="12"/>
</dbReference>
<protein>
    <submittedName>
        <fullName evidence="9">WIZ zinc finger b</fullName>
    </submittedName>
</protein>
<evidence type="ECO:0000256" key="3">
    <source>
        <dbReference type="ARBA" id="ARBA00022771"/>
    </source>
</evidence>
<comment type="subcellular location">
    <subcellularLocation>
        <location evidence="1">Nucleus</location>
    </subcellularLocation>
</comment>